<dbReference type="Proteomes" id="UP000297703">
    <property type="component" value="Unassembled WGS sequence"/>
</dbReference>
<evidence type="ECO:0000313" key="3">
    <source>
        <dbReference type="Proteomes" id="UP000297703"/>
    </source>
</evidence>
<gene>
    <name evidence="2" type="ORF">DR999_PMT21632</name>
</gene>
<protein>
    <submittedName>
        <fullName evidence="2">ATPase</fullName>
    </submittedName>
</protein>
<name>A0A4D9DNM2_9SAUR</name>
<proteinExistence type="predicted"/>
<accession>A0A4D9DNM2</accession>
<keyword evidence="3" id="KW-1185">Reference proteome</keyword>
<dbReference type="AlphaFoldDB" id="A0A4D9DNM2"/>
<sequence length="100" mass="11032">MPLPRTPKMKSLARSVGHSRSEVSKRHTLKIATVLAGEANNCRHLAAREDPVPWSLLHHSLLSELIRSGQGRKSHSHSTMIEGAQFGICITKFGLLTQLN</sequence>
<reference evidence="2 3" key="1">
    <citation type="submission" date="2019-04" db="EMBL/GenBank/DDBJ databases">
        <title>Draft genome of the big-headed turtle Platysternon megacephalum.</title>
        <authorList>
            <person name="Gong S."/>
        </authorList>
    </citation>
    <scope>NUCLEOTIDE SEQUENCE [LARGE SCALE GENOMIC DNA]</scope>
    <source>
        <strain evidence="2">DO16091913</strain>
        <tissue evidence="2">Muscle</tissue>
    </source>
</reference>
<evidence type="ECO:0000313" key="2">
    <source>
        <dbReference type="EMBL" id="TFJ96573.1"/>
    </source>
</evidence>
<comment type="caution">
    <text evidence="2">The sequence shown here is derived from an EMBL/GenBank/DDBJ whole genome shotgun (WGS) entry which is preliminary data.</text>
</comment>
<organism evidence="2 3">
    <name type="scientific">Platysternon megacephalum</name>
    <name type="common">big-headed turtle</name>
    <dbReference type="NCBI Taxonomy" id="55544"/>
    <lineage>
        <taxon>Eukaryota</taxon>
        <taxon>Metazoa</taxon>
        <taxon>Chordata</taxon>
        <taxon>Craniata</taxon>
        <taxon>Vertebrata</taxon>
        <taxon>Euteleostomi</taxon>
        <taxon>Archelosauria</taxon>
        <taxon>Testudinata</taxon>
        <taxon>Testudines</taxon>
        <taxon>Cryptodira</taxon>
        <taxon>Durocryptodira</taxon>
        <taxon>Testudinoidea</taxon>
        <taxon>Platysternidae</taxon>
        <taxon>Platysternon</taxon>
    </lineage>
</organism>
<reference evidence="2 3" key="2">
    <citation type="submission" date="2019-04" db="EMBL/GenBank/DDBJ databases">
        <title>The genome sequence of big-headed turtle.</title>
        <authorList>
            <person name="Gong S."/>
        </authorList>
    </citation>
    <scope>NUCLEOTIDE SEQUENCE [LARGE SCALE GENOMIC DNA]</scope>
    <source>
        <strain evidence="2">DO16091913</strain>
        <tissue evidence="2">Muscle</tissue>
    </source>
</reference>
<feature type="region of interest" description="Disordered" evidence="1">
    <location>
        <begin position="1"/>
        <end position="24"/>
    </location>
</feature>
<evidence type="ECO:0000256" key="1">
    <source>
        <dbReference type="SAM" id="MobiDB-lite"/>
    </source>
</evidence>
<dbReference type="EMBL" id="QXTE01000640">
    <property type="protein sequence ID" value="TFJ96573.1"/>
    <property type="molecule type" value="Genomic_DNA"/>
</dbReference>